<dbReference type="RefSeq" id="WP_150697781.1">
    <property type="nucleotide sequence ID" value="NZ_CABPRZ010000011.1"/>
</dbReference>
<dbReference type="AlphaFoldDB" id="A0A5E4W239"/>
<sequence length="95" mass="9922">MITVEGAAEAGYDWDYEFVVDGKVTAAHSLGHRFPSIALAFAEAEAHFRQRMPGGQRDGNPAGDTAPAGNPRRKASLAPVAPPSAAAAVFGLRMT</sequence>
<organism evidence="2 3">
    <name type="scientific">Pandoraea terrae</name>
    <dbReference type="NCBI Taxonomy" id="1537710"/>
    <lineage>
        <taxon>Bacteria</taxon>
        <taxon>Pseudomonadati</taxon>
        <taxon>Pseudomonadota</taxon>
        <taxon>Betaproteobacteria</taxon>
        <taxon>Burkholderiales</taxon>
        <taxon>Burkholderiaceae</taxon>
        <taxon>Pandoraea</taxon>
    </lineage>
</organism>
<protein>
    <submittedName>
        <fullName evidence="2">Uncharacterized protein</fullName>
    </submittedName>
</protein>
<reference evidence="2 3" key="1">
    <citation type="submission" date="2019-08" db="EMBL/GenBank/DDBJ databases">
        <authorList>
            <person name="Peeters C."/>
        </authorList>
    </citation>
    <scope>NUCLEOTIDE SEQUENCE [LARGE SCALE GENOMIC DNA]</scope>
    <source>
        <strain evidence="2 3">LMG 30175</strain>
    </source>
</reference>
<evidence type="ECO:0000313" key="2">
    <source>
        <dbReference type="EMBL" id="VVE18732.1"/>
    </source>
</evidence>
<feature type="region of interest" description="Disordered" evidence="1">
    <location>
        <begin position="49"/>
        <end position="83"/>
    </location>
</feature>
<accession>A0A5E4W239</accession>
<dbReference type="EMBL" id="CABPRZ010000011">
    <property type="protein sequence ID" value="VVE18732.1"/>
    <property type="molecule type" value="Genomic_DNA"/>
</dbReference>
<proteinExistence type="predicted"/>
<evidence type="ECO:0000256" key="1">
    <source>
        <dbReference type="SAM" id="MobiDB-lite"/>
    </source>
</evidence>
<evidence type="ECO:0000313" key="3">
    <source>
        <dbReference type="Proteomes" id="UP000414233"/>
    </source>
</evidence>
<gene>
    <name evidence="2" type="ORF">PTE30175_02934</name>
</gene>
<name>A0A5E4W239_9BURK</name>
<dbReference type="Proteomes" id="UP000414233">
    <property type="component" value="Unassembled WGS sequence"/>
</dbReference>
<keyword evidence="3" id="KW-1185">Reference proteome</keyword>